<dbReference type="InterPro" id="IPR043519">
    <property type="entry name" value="NT_sf"/>
</dbReference>
<dbReference type="GO" id="GO:0004553">
    <property type="term" value="F:hydrolase activity, hydrolyzing O-glycosyl compounds"/>
    <property type="evidence" value="ECO:0007669"/>
    <property type="project" value="InterPro"/>
</dbReference>
<dbReference type="Proteomes" id="UP000095287">
    <property type="component" value="Unplaced"/>
</dbReference>
<organism evidence="6 7">
    <name type="scientific">Steinernema glaseri</name>
    <dbReference type="NCBI Taxonomy" id="37863"/>
    <lineage>
        <taxon>Eukaryota</taxon>
        <taxon>Metazoa</taxon>
        <taxon>Ecdysozoa</taxon>
        <taxon>Nematoda</taxon>
        <taxon>Chromadorea</taxon>
        <taxon>Rhabditida</taxon>
        <taxon>Tylenchina</taxon>
        <taxon>Panagrolaimomorpha</taxon>
        <taxon>Strongyloidoidea</taxon>
        <taxon>Steinernematidae</taxon>
        <taxon>Steinernema</taxon>
    </lineage>
</organism>
<evidence type="ECO:0000313" key="6">
    <source>
        <dbReference type="Proteomes" id="UP000095287"/>
    </source>
</evidence>
<keyword evidence="1 2" id="KW-0732">Signal</keyword>
<dbReference type="PANTHER" id="PTHR37423">
    <property type="entry name" value="SOLUBLE LYTIC MUREIN TRANSGLYCOSYLASE-RELATED"/>
    <property type="match status" value="1"/>
</dbReference>
<evidence type="ECO:0000256" key="2">
    <source>
        <dbReference type="SAM" id="SignalP"/>
    </source>
</evidence>
<dbReference type="PROSITE" id="PS51257">
    <property type="entry name" value="PROKAR_LIPOPROTEIN"/>
    <property type="match status" value="1"/>
</dbReference>
<dbReference type="SUPFAM" id="SSF81301">
    <property type="entry name" value="Nucleotidyltransferase"/>
    <property type="match status" value="1"/>
</dbReference>
<dbReference type="Gene3D" id="1.10.1240.20">
    <property type="entry name" value="Lytic transglycosylase, superhelical linker domain"/>
    <property type="match status" value="1"/>
</dbReference>
<dbReference type="Pfam" id="PF12627">
    <property type="entry name" value="PolyA_pol_RNAbd"/>
    <property type="match status" value="1"/>
</dbReference>
<feature type="signal peptide" evidence="2">
    <location>
        <begin position="1"/>
        <end position="26"/>
    </location>
</feature>
<protein>
    <submittedName>
        <fullName evidence="7">SLT domain-containing protein</fullName>
    </submittedName>
</protein>
<evidence type="ECO:0000259" key="5">
    <source>
        <dbReference type="Pfam" id="PF14718"/>
    </source>
</evidence>
<dbReference type="Gene3D" id="1.10.3090.10">
    <property type="entry name" value="cca-adding enzyme, domain 2"/>
    <property type="match status" value="1"/>
</dbReference>
<evidence type="ECO:0000259" key="4">
    <source>
        <dbReference type="Pfam" id="PF12627"/>
    </source>
</evidence>
<accession>A0A1I7Y8D1</accession>
<dbReference type="InterPro" id="IPR008258">
    <property type="entry name" value="Transglycosylase_SLT_dom_1"/>
</dbReference>
<dbReference type="WBParaSite" id="L893_g13787.t1">
    <property type="protein sequence ID" value="L893_g13787.t1"/>
    <property type="gene ID" value="L893_g13787"/>
</dbReference>
<dbReference type="InterPro" id="IPR012289">
    <property type="entry name" value="Lytic_TGlycosylase_superhlx_L"/>
</dbReference>
<proteinExistence type="predicted"/>
<evidence type="ECO:0000259" key="3">
    <source>
        <dbReference type="Pfam" id="PF01464"/>
    </source>
</evidence>
<dbReference type="SUPFAM" id="SSF48435">
    <property type="entry name" value="Bacterial muramidases"/>
    <property type="match status" value="1"/>
</dbReference>
<feature type="domain" description="Lytic transglycosylase superhelical linker" evidence="5">
    <location>
        <begin position="340"/>
        <end position="395"/>
    </location>
</feature>
<evidence type="ECO:0000256" key="1">
    <source>
        <dbReference type="ARBA" id="ARBA00022729"/>
    </source>
</evidence>
<dbReference type="SUPFAM" id="SSF81891">
    <property type="entry name" value="Poly A polymerase C-terminal region-like"/>
    <property type="match status" value="1"/>
</dbReference>
<dbReference type="Pfam" id="PF01464">
    <property type="entry name" value="SLT"/>
    <property type="match status" value="1"/>
</dbReference>
<dbReference type="Gene3D" id="1.10.530.10">
    <property type="match status" value="1"/>
</dbReference>
<dbReference type="SUPFAM" id="SSF53955">
    <property type="entry name" value="Lysozyme-like"/>
    <property type="match status" value="1"/>
</dbReference>
<dbReference type="InterPro" id="IPR008939">
    <property type="entry name" value="Lytic_TGlycosylase_superhlx_U"/>
</dbReference>
<dbReference type="AlphaFoldDB" id="A0A1I7Y8D1"/>
<sequence length="854" mass="95075">MASALPRPSLSALMVFALGLVGCAGSQSPQAQTHSPDPVVAKQAVVLQPAKEAVRRWDRVPPVPPTARQALIDARDAMQAKRWTALDALAPVAANDPVLGSYAEYWRLRRILQDTTTPVPDEQVRLFLSGNQDEYLENRLKSDWIVAAARTGNYALDLLASFSPSQVCWSALDQLYARKVVSKNQVRDLMRDALENNRTSQARRLAAIIFTAPQMKDYTALMASPQKWLDRNVNNSSVNPELVSLALSRLGRATIDWKHVSAAIDKMNDAQKAEPVWVYWSGRAHDALGHKEQARAKFQSIVGDLNFYGQLATEELGLTPSLPPQPQPLTPLDMQDARTNAGLLRAVELFKLGWRPEAVPEWNYALRGMNDRQLRAAAEFAREQHIYDRVVNTSLLTKNEIDFSQRFIAPFEGRVTEQAKSINLDPAWVYGLIRQESRFITDARSGVGASGLMQLMPATAKWVANKIDMRDFSPSRVNEFEVNTVLGTNYLNMVLGQLDGSQVLASAGYNAGPGRPRQWRARLNTSVEGAIFAETIPFTETRLYVKNVLSNATYYAMMFSGQPQSLKGRLEEFALARTERKSGRGYKGFTFYTGTDVSLADDLRRRDLTINAMAARLFRHVGTAFSEDPVRLLRLARFAARFTEFTVADDTWALARELVEQGEVDELVPERIYLEIAKGLSAQQPARMFEVLREVGALERVMPGLNYNDQVGQQVQIAKDRRLDLASCFAVLCHISDTPGQVAEQIRAPSEWRDQARLLPVLLASPALLQPRADVESALQVMESLDALRKPERFIQLISAAACLQGVPELEWDFLRKVMASVDAGAVAAQYKAEPGKIREAVRAARLAALEQSV</sequence>
<dbReference type="PANTHER" id="PTHR37423:SF5">
    <property type="entry name" value="SOLUBLE LYTIC MUREIN TRANSGLYCOSYLASE"/>
    <property type="match status" value="1"/>
</dbReference>
<dbReference type="InterPro" id="IPR037061">
    <property type="entry name" value="Lytic_TGlycoase_superhlx_L_sf"/>
</dbReference>
<feature type="domain" description="tRNA nucleotidyltransferase/poly(A) polymerase RNA and SrmB- binding" evidence="4">
    <location>
        <begin position="645"/>
        <end position="706"/>
    </location>
</feature>
<dbReference type="CDD" id="cd13401">
    <property type="entry name" value="Slt70-like"/>
    <property type="match status" value="1"/>
</dbReference>
<name>A0A1I7Y8D1_9BILA</name>
<reference evidence="7" key="1">
    <citation type="submission" date="2016-11" db="UniProtKB">
        <authorList>
            <consortium name="WormBaseParasite"/>
        </authorList>
    </citation>
    <scope>IDENTIFICATION</scope>
</reference>
<dbReference type="Gene3D" id="1.25.20.10">
    <property type="entry name" value="Bacterial muramidases"/>
    <property type="match status" value="3"/>
</dbReference>
<dbReference type="InterPro" id="IPR023346">
    <property type="entry name" value="Lysozyme-like_dom_sf"/>
</dbReference>
<dbReference type="InterPro" id="IPR032828">
    <property type="entry name" value="PolyA_RNA-bd"/>
</dbReference>
<feature type="domain" description="Transglycosylase SLT" evidence="3">
    <location>
        <begin position="417"/>
        <end position="522"/>
    </location>
</feature>
<dbReference type="Pfam" id="PF14718">
    <property type="entry name" value="SLT_L"/>
    <property type="match status" value="1"/>
</dbReference>
<evidence type="ECO:0000313" key="7">
    <source>
        <dbReference type="WBParaSite" id="L893_g13787.t1"/>
    </source>
</evidence>
<keyword evidence="6" id="KW-1185">Reference proteome</keyword>
<feature type="chain" id="PRO_5009311863" evidence="2">
    <location>
        <begin position="27"/>
        <end position="854"/>
    </location>
</feature>